<evidence type="ECO:0000256" key="3">
    <source>
        <dbReference type="SAM" id="Coils"/>
    </source>
</evidence>
<dbReference type="EMBL" id="CP020953">
    <property type="protein sequence ID" value="AWI04977.1"/>
    <property type="molecule type" value="Genomic_DNA"/>
</dbReference>
<dbReference type="KEGG" id="cdrk:B9W14_10870"/>
<dbReference type="PANTHER" id="PTHR32347:SF23">
    <property type="entry name" value="BLL5650 PROTEIN"/>
    <property type="match status" value="1"/>
</dbReference>
<dbReference type="Pfam" id="PF25881">
    <property type="entry name" value="HH_YBHG"/>
    <property type="match status" value="1"/>
</dbReference>
<evidence type="ECO:0000256" key="1">
    <source>
        <dbReference type="ARBA" id="ARBA00004196"/>
    </source>
</evidence>
<evidence type="ECO:0000256" key="2">
    <source>
        <dbReference type="ARBA" id="ARBA00023054"/>
    </source>
</evidence>
<dbReference type="InterPro" id="IPR058792">
    <property type="entry name" value="Beta-barrel_RND_2"/>
</dbReference>
<gene>
    <name evidence="6" type="ORF">B9W14_10870</name>
</gene>
<dbReference type="GO" id="GO:0030313">
    <property type="term" value="C:cell envelope"/>
    <property type="evidence" value="ECO:0007669"/>
    <property type="project" value="UniProtKB-SubCell"/>
</dbReference>
<keyword evidence="2 3" id="KW-0175">Coiled coil</keyword>
<feature type="coiled-coil region" evidence="3">
    <location>
        <begin position="145"/>
        <end position="190"/>
    </location>
</feature>
<dbReference type="SUPFAM" id="SSF111369">
    <property type="entry name" value="HlyD-like secretion proteins"/>
    <property type="match status" value="2"/>
</dbReference>
<protein>
    <submittedName>
        <fullName evidence="6">Secretion protein HlyD</fullName>
    </submittedName>
</protein>
<keyword evidence="7" id="KW-1185">Reference proteome</keyword>
<comment type="subcellular location">
    <subcellularLocation>
        <location evidence="1">Cell envelope</location>
    </subcellularLocation>
</comment>
<feature type="domain" description="CusB-like beta-barrel" evidence="5">
    <location>
        <begin position="255"/>
        <end position="324"/>
    </location>
</feature>
<dbReference type="OrthoDB" id="9810430at2"/>
<evidence type="ECO:0000313" key="6">
    <source>
        <dbReference type="EMBL" id="AWI04977.1"/>
    </source>
</evidence>
<evidence type="ECO:0000313" key="7">
    <source>
        <dbReference type="Proteomes" id="UP000244910"/>
    </source>
</evidence>
<dbReference type="Pfam" id="PF25954">
    <property type="entry name" value="Beta-barrel_RND_2"/>
    <property type="match status" value="1"/>
</dbReference>
<dbReference type="Proteomes" id="UP000244910">
    <property type="component" value="Chromosome"/>
</dbReference>
<name>A0A2U8DQC9_9CLOT</name>
<dbReference type="InterPro" id="IPR050465">
    <property type="entry name" value="UPF0194_transport"/>
</dbReference>
<dbReference type="AlphaFoldDB" id="A0A2U8DQC9"/>
<dbReference type="Gene3D" id="2.40.30.170">
    <property type="match status" value="1"/>
</dbReference>
<dbReference type="InterPro" id="IPR059052">
    <property type="entry name" value="HH_YbhG-like"/>
</dbReference>
<accession>A0A2U8DQC9</accession>
<organism evidence="6 7">
    <name type="scientific">Clostridium drakei</name>
    <dbReference type="NCBI Taxonomy" id="332101"/>
    <lineage>
        <taxon>Bacteria</taxon>
        <taxon>Bacillati</taxon>
        <taxon>Bacillota</taxon>
        <taxon>Clostridia</taxon>
        <taxon>Eubacteriales</taxon>
        <taxon>Clostridiaceae</taxon>
        <taxon>Clostridium</taxon>
    </lineage>
</organism>
<proteinExistence type="predicted"/>
<dbReference type="Gene3D" id="2.40.50.100">
    <property type="match status" value="1"/>
</dbReference>
<dbReference type="PANTHER" id="PTHR32347">
    <property type="entry name" value="EFFLUX SYSTEM COMPONENT YKNX-RELATED"/>
    <property type="match status" value="1"/>
</dbReference>
<dbReference type="Gene3D" id="1.10.287.470">
    <property type="entry name" value="Helix hairpin bin"/>
    <property type="match status" value="1"/>
</dbReference>
<dbReference type="RefSeq" id="WP_032076361.1">
    <property type="nucleotide sequence ID" value="NZ_CP020953.1"/>
</dbReference>
<feature type="domain" description="YbhG-like alpha-helical hairpin" evidence="4">
    <location>
        <begin position="86"/>
        <end position="215"/>
    </location>
</feature>
<sequence length="326" mass="35358">MKSHIKRIIPILFIIPILLNGCSYFKSNDKEIISTASAQREVFIFAGKIEADNFVNLSSKISPSKVTKVNVQVGSKVNAGDPIVYLDTTDLKNQQNQAEAKVNTAKAALNKVQSKARPEDISIAEAAIDNDNKIYENALNNYNRIKKLYDTGNETKQNLEQMEATLNTAKDKLTSDKATLDKLNNGAEKEDIASSEALVNEAQVAVNSAVSQINNGIITSPISGTVSECNIHVGEIAGTGVTLVKIVGNNQLYIDGYVPENVFGKIKVGKQVVVKADDIPDKRFKGEISIINPILSSSGKNLVRVTLKEGNDMLKPGMITEIGLKE</sequence>
<reference evidence="7" key="1">
    <citation type="submission" date="2017-04" db="EMBL/GenBank/DDBJ databases">
        <authorList>
            <person name="Song Y."/>
            <person name="Cho B.-K."/>
        </authorList>
    </citation>
    <scope>NUCLEOTIDE SEQUENCE [LARGE SCALE GENOMIC DNA]</scope>
    <source>
        <strain evidence="7">SL1</strain>
    </source>
</reference>
<evidence type="ECO:0000259" key="5">
    <source>
        <dbReference type="Pfam" id="PF25954"/>
    </source>
</evidence>
<evidence type="ECO:0000259" key="4">
    <source>
        <dbReference type="Pfam" id="PF25881"/>
    </source>
</evidence>